<dbReference type="Pfam" id="PF00149">
    <property type="entry name" value="Metallophos"/>
    <property type="match status" value="1"/>
</dbReference>
<feature type="domain" description="Calcineurin-like phosphoesterase" evidence="2">
    <location>
        <begin position="76"/>
        <end position="270"/>
    </location>
</feature>
<dbReference type="AlphaFoldDB" id="A0AAX6EQZ6"/>
<evidence type="ECO:0000313" key="3">
    <source>
        <dbReference type="EMBL" id="KAJ6806496.1"/>
    </source>
</evidence>
<sequence>MENNKSAAAATGTGTGTGTATATTSCRSVPPLLSYFIDTFVDFSVSGGIFLPPSSYSSQNPNPSPTPPTHYPSPSRLVAIGDLHGDLPKSLQTLALSRLLDPSSLRWSGGAATAVQVGDVLDRGGDEIKILYLLHRLRSEALASGGLLLTIHGNHEVMNADADFRYVTREGLREFLDWSFWFRKGISMKLRCPDLEKPRNPFSGVPKSFPGVKKEYWEGFRARIAALRPSGPIADRFLSENQTIVVVGDSVFVHGGITREHVTYGLERINEEVRDWIRGRSWNGNRIGGRVLSPSYLRGSDGVVWLRRFSDGKNCDCEDLERVLRMMPGATRMVMGHTIQTEGINAVCGDRAIRIDVGLSRGCTNGLPEVLEINDGKQVRILTANPLYDQRRLEKVAAAVKDESKEGLAILIQERRLKEAEVKA</sequence>
<reference evidence="3" key="2">
    <citation type="submission" date="2023-04" db="EMBL/GenBank/DDBJ databases">
        <authorList>
            <person name="Bruccoleri R.E."/>
            <person name="Oakeley E.J."/>
            <person name="Faust A.-M."/>
            <person name="Dessus-Babus S."/>
            <person name="Altorfer M."/>
            <person name="Burckhardt D."/>
            <person name="Oertli M."/>
            <person name="Naumann U."/>
            <person name="Petersen F."/>
            <person name="Wong J."/>
        </authorList>
    </citation>
    <scope>NUCLEOTIDE SEQUENCE</scope>
    <source>
        <strain evidence="3">GSM-AAB239-AS_SAM_17_03QT</strain>
        <tissue evidence="3">Leaf</tissue>
    </source>
</reference>
<accession>A0AAX6EQZ6</accession>
<protein>
    <recommendedName>
        <fullName evidence="2">Calcineurin-like phosphoesterase domain-containing protein</fullName>
    </recommendedName>
</protein>
<dbReference type="PANTHER" id="PTHR47680">
    <property type="entry name" value="SHEWANELLA-LIKE PROTEIN PHOSPHATASE 2"/>
    <property type="match status" value="1"/>
</dbReference>
<dbReference type="PANTHER" id="PTHR47680:SF2">
    <property type="entry name" value="SHEWANELLA-LIKE PROTEIN PHOSPHATASE 2"/>
    <property type="match status" value="1"/>
</dbReference>
<organism evidence="3 4">
    <name type="scientific">Iris pallida</name>
    <name type="common">Sweet iris</name>
    <dbReference type="NCBI Taxonomy" id="29817"/>
    <lineage>
        <taxon>Eukaryota</taxon>
        <taxon>Viridiplantae</taxon>
        <taxon>Streptophyta</taxon>
        <taxon>Embryophyta</taxon>
        <taxon>Tracheophyta</taxon>
        <taxon>Spermatophyta</taxon>
        <taxon>Magnoliopsida</taxon>
        <taxon>Liliopsida</taxon>
        <taxon>Asparagales</taxon>
        <taxon>Iridaceae</taxon>
        <taxon>Iridoideae</taxon>
        <taxon>Irideae</taxon>
        <taxon>Iris</taxon>
    </lineage>
</organism>
<comment type="caution">
    <text evidence="3">The sequence shown here is derived from an EMBL/GenBank/DDBJ whole genome shotgun (WGS) entry which is preliminary data.</text>
</comment>
<dbReference type="EMBL" id="JANAVB010034617">
    <property type="protein sequence ID" value="KAJ6806496.1"/>
    <property type="molecule type" value="Genomic_DNA"/>
</dbReference>
<name>A0AAX6EQZ6_IRIPA</name>
<evidence type="ECO:0000313" key="4">
    <source>
        <dbReference type="Proteomes" id="UP001140949"/>
    </source>
</evidence>
<proteinExistence type="predicted"/>
<dbReference type="InterPro" id="IPR029052">
    <property type="entry name" value="Metallo-depent_PP-like"/>
</dbReference>
<feature type="region of interest" description="Disordered" evidence="1">
    <location>
        <begin position="1"/>
        <end position="23"/>
    </location>
</feature>
<keyword evidence="4" id="KW-1185">Reference proteome</keyword>
<dbReference type="PROSITE" id="PS51257">
    <property type="entry name" value="PROKAR_LIPOPROTEIN"/>
    <property type="match status" value="1"/>
</dbReference>
<dbReference type="Proteomes" id="UP001140949">
    <property type="component" value="Unassembled WGS sequence"/>
</dbReference>
<evidence type="ECO:0000256" key="1">
    <source>
        <dbReference type="SAM" id="MobiDB-lite"/>
    </source>
</evidence>
<reference evidence="3" key="1">
    <citation type="journal article" date="2023" name="GigaByte">
        <title>Genome assembly of the bearded iris, Iris pallida Lam.</title>
        <authorList>
            <person name="Bruccoleri R.E."/>
            <person name="Oakeley E.J."/>
            <person name="Faust A.M.E."/>
            <person name="Altorfer M."/>
            <person name="Dessus-Babus S."/>
            <person name="Burckhardt D."/>
            <person name="Oertli M."/>
            <person name="Naumann U."/>
            <person name="Petersen F."/>
            <person name="Wong J."/>
        </authorList>
    </citation>
    <scope>NUCLEOTIDE SEQUENCE</scope>
    <source>
        <strain evidence="3">GSM-AAB239-AS_SAM_17_03QT</strain>
    </source>
</reference>
<dbReference type="GO" id="GO:0016787">
    <property type="term" value="F:hydrolase activity"/>
    <property type="evidence" value="ECO:0007669"/>
    <property type="project" value="InterPro"/>
</dbReference>
<feature type="compositionally biased region" description="Low complexity" evidence="1">
    <location>
        <begin position="7"/>
        <end position="23"/>
    </location>
</feature>
<evidence type="ECO:0000259" key="2">
    <source>
        <dbReference type="Pfam" id="PF00149"/>
    </source>
</evidence>
<dbReference type="SUPFAM" id="SSF56300">
    <property type="entry name" value="Metallo-dependent phosphatases"/>
    <property type="match status" value="1"/>
</dbReference>
<dbReference type="InterPro" id="IPR004843">
    <property type="entry name" value="Calcineurin-like_PHP"/>
</dbReference>
<dbReference type="Gene3D" id="3.60.21.10">
    <property type="match status" value="1"/>
</dbReference>
<gene>
    <name evidence="3" type="ORF">M6B38_174795</name>
</gene>